<proteinExistence type="predicted"/>
<dbReference type="EMBL" id="RCYZ01000002">
    <property type="protein sequence ID" value="TPG67144.1"/>
    <property type="molecule type" value="Genomic_DNA"/>
</dbReference>
<dbReference type="InterPro" id="IPR057601">
    <property type="entry name" value="Oar-like_b-barrel"/>
</dbReference>
<dbReference type="InterPro" id="IPR036942">
    <property type="entry name" value="Beta-barrel_TonB_sf"/>
</dbReference>
<dbReference type="AlphaFoldDB" id="A0A502GZ68"/>
<evidence type="ECO:0000313" key="6">
    <source>
        <dbReference type="Proteomes" id="UP000317646"/>
    </source>
</evidence>
<protein>
    <submittedName>
        <fullName evidence="5">TonB-dependent receptor</fullName>
    </submittedName>
</protein>
<dbReference type="Gene3D" id="2.40.170.20">
    <property type="entry name" value="TonB-dependent receptor, beta-barrel domain"/>
    <property type="match status" value="1"/>
</dbReference>
<dbReference type="InterPro" id="IPR008969">
    <property type="entry name" value="CarboxyPept-like_regulatory"/>
</dbReference>
<dbReference type="Pfam" id="PF25183">
    <property type="entry name" value="OMP_b-brl_4"/>
    <property type="match status" value="2"/>
</dbReference>
<comment type="caution">
    <text evidence="5">The sequence shown here is derived from an EMBL/GenBank/DDBJ whole genome shotgun (WGS) entry which is preliminary data.</text>
</comment>
<dbReference type="GO" id="GO:0009279">
    <property type="term" value="C:cell outer membrane"/>
    <property type="evidence" value="ECO:0007669"/>
    <property type="project" value="UniProtKB-SubCell"/>
</dbReference>
<dbReference type="Gene3D" id="2.60.40.1120">
    <property type="entry name" value="Carboxypeptidase-like, regulatory domain"/>
    <property type="match status" value="1"/>
</dbReference>
<keyword evidence="6" id="KW-1185">Reference proteome</keyword>
<sequence>MAQHLPKTITVFLLLILGFGRITAVAQTSQAGISGVVTDDKKEVIPGATVQARNEATGFTTYTASNPKGEYTFKQLPLGGPYTVTVTFVGYGTQKRGGYTLNLSDILRLDVQMQTATNELDAVVVNASSMQNNIPNLGASTAVTARNILKLPVNGRNFTSLIDLSPLSRGGSVSGQLATSTNYTIDGMTAKNATFGGTAGTGAPYSISIEAVREFKVVTNQYDVTYGRSGGGTINTATKAGTNTLSGSAFTFVRANQLSSPYDIRGNKRNVPFSTYQYGFSLGGPIIKDKAQFFIAYDHQRDARPLQIADIQGPADEQRLNVTQGTLDNYLRIARGKYGVANSQQFGSFDKRENTDAIFARVDFQLNNKNLLTVSNNYVYDLNNQNINDNTAINLYEVYGSSRNKSNSTLATLRSTLSPRLTNELKVQQLSASVESISGDQLPSGFATLPRAIVDRIQSTVNDKSVFTSIQLGGQRYAPEYFFSNVSQITDNVYYNTDKINFTFGTDLMYTHLRSRYGSELNGRFYYTGLTNFENLAPYRYAREIPLVDDPSVKQNFINTGLYAQMQTTLAPGLDVMAGIRADYTTYLNKPNFNQVVFDDLGLRTDHSLTTFQLQPRAQLTWNVGERQKDIVRLGGGIFGSDILNYTMINNMVFDGTKLASVDITNTPANPNLVPVPNFPGYRANPATTPGTELFNDPRVQRLSTINLNREDVRIPVVYKANFSYNRFVTERLRLGVSAYMSLGRNNYMYTDANLVDQPYFRLSNEDNRGVYVPANTIATSNGATDWTQGRKTTRVGRVLALNSEGRVNQYAFVFDGTYRYLKDGEISFSYTYNDTKDNTSYNGNVANTATLALPVRDNPRDLSKLSPSDNQFRTKVVVYGTLPTFYGISVGVRYSGIGGTPYSLLVAGNVNGDFVASNDLAYVFDPKDSKAPESLRNGIQAILDNPNASENLKDYVRRSIGKVAERNGGVNSFYGQLDLRIAKRFKTFSQSQYLELSGDLFNATNLLNKSNGVVKTLGNQSIYSLASFNAATSNYNYNINPNTGVVTPNNNPYQFQLGLRYGF</sequence>
<feature type="domain" description="TonB-dependent transporter Oar-like beta-barrel" evidence="4">
    <location>
        <begin position="237"/>
        <end position="318"/>
    </location>
</feature>
<gene>
    <name evidence="5" type="ORF">EAH73_05260</name>
</gene>
<evidence type="ECO:0000259" key="4">
    <source>
        <dbReference type="Pfam" id="PF25183"/>
    </source>
</evidence>
<dbReference type="Proteomes" id="UP000317646">
    <property type="component" value="Unassembled WGS sequence"/>
</dbReference>
<evidence type="ECO:0000313" key="5">
    <source>
        <dbReference type="EMBL" id="TPG67144.1"/>
    </source>
</evidence>
<keyword evidence="2" id="KW-0472">Membrane</keyword>
<evidence type="ECO:0000256" key="2">
    <source>
        <dbReference type="ARBA" id="ARBA00023136"/>
    </source>
</evidence>
<reference evidence="5 6" key="1">
    <citation type="journal article" date="2019" name="Environ. Microbiol.">
        <title>Species interactions and distinct microbial communities in high Arctic permafrost affected cryosols are associated with the CH4 and CO2 gas fluxes.</title>
        <authorList>
            <person name="Altshuler I."/>
            <person name="Hamel J."/>
            <person name="Turney S."/>
            <person name="Magnuson E."/>
            <person name="Levesque R."/>
            <person name="Greer C."/>
            <person name="Whyte L.G."/>
        </authorList>
    </citation>
    <scope>NUCLEOTIDE SEQUENCE [LARGE SCALE GENOMIC DNA]</scope>
    <source>
        <strain evidence="5 6">S9.2P</strain>
    </source>
</reference>
<organism evidence="5 6">
    <name type="scientific">Hymenobacter nivis</name>
    <dbReference type="NCBI Taxonomy" id="1850093"/>
    <lineage>
        <taxon>Bacteria</taxon>
        <taxon>Pseudomonadati</taxon>
        <taxon>Bacteroidota</taxon>
        <taxon>Cytophagia</taxon>
        <taxon>Cytophagales</taxon>
        <taxon>Hymenobacteraceae</taxon>
        <taxon>Hymenobacter</taxon>
    </lineage>
</organism>
<dbReference type="SUPFAM" id="SSF56935">
    <property type="entry name" value="Porins"/>
    <property type="match status" value="1"/>
</dbReference>
<keyword evidence="5" id="KW-0675">Receptor</keyword>
<comment type="subcellular location">
    <subcellularLocation>
        <location evidence="1">Cell outer membrane</location>
    </subcellularLocation>
</comment>
<dbReference type="SUPFAM" id="SSF49464">
    <property type="entry name" value="Carboxypeptidase regulatory domain-like"/>
    <property type="match status" value="1"/>
</dbReference>
<name>A0A502GZ68_9BACT</name>
<dbReference type="Pfam" id="PF13620">
    <property type="entry name" value="CarboxypepD_reg"/>
    <property type="match status" value="1"/>
</dbReference>
<evidence type="ECO:0000256" key="3">
    <source>
        <dbReference type="ARBA" id="ARBA00023237"/>
    </source>
</evidence>
<keyword evidence="3" id="KW-0998">Cell outer membrane</keyword>
<evidence type="ECO:0000256" key="1">
    <source>
        <dbReference type="ARBA" id="ARBA00004442"/>
    </source>
</evidence>
<dbReference type="OrthoDB" id="9768147at2"/>
<accession>A0A502GZ68</accession>
<feature type="domain" description="TonB-dependent transporter Oar-like beta-barrel" evidence="4">
    <location>
        <begin position="346"/>
        <end position="1021"/>
    </location>
</feature>